<reference evidence="4" key="1">
    <citation type="submission" date="2019-04" db="EMBL/GenBank/DDBJ databases">
        <title>Complete genome sequence of Pseudomonas veronii strain PVy, a versatile degrader capable of using multiple contaminants as sole carbon sources.</title>
        <authorList>
            <person name="Lopez-Echartea E."/>
            <person name="Ridl J."/>
            <person name="Pajer P."/>
            <person name="Strejcek M."/>
            <person name="Suman J."/>
            <person name="Uhlik O."/>
        </authorList>
    </citation>
    <scope>NUCLEOTIDE SEQUENCE [LARGE SCALE GENOMIC DNA]</scope>
    <source>
        <strain evidence="4">Pvy</strain>
    </source>
</reference>
<dbReference type="EMBL" id="CP039631">
    <property type="protein sequence ID" value="QCG65403.1"/>
    <property type="molecule type" value="Genomic_DNA"/>
</dbReference>
<dbReference type="Proteomes" id="UP000614123">
    <property type="component" value="Unassembled WGS sequence"/>
</dbReference>
<reference evidence="2 5" key="2">
    <citation type="journal article" date="2020" name="Front. Microbiol.">
        <title>Genetic Organization of the aprX-lipA2 Operon Affects the Proteolytic Potential of Pseudomonas Species in Milk.</title>
        <authorList>
            <person name="Maier C."/>
            <person name="Huptas C."/>
            <person name="von Neubeck M."/>
            <person name="Scherer S."/>
            <person name="Wenning M."/>
            <person name="Lucking G."/>
        </authorList>
    </citation>
    <scope>NUCLEOTIDE SEQUENCE [LARGE SCALE GENOMIC DNA]</scope>
    <source>
        <strain evidence="2 5">DSM 16272</strain>
    </source>
</reference>
<dbReference type="EMBL" id="JAAQWG010000027">
    <property type="protein sequence ID" value="NMY10526.1"/>
    <property type="molecule type" value="Genomic_DNA"/>
</dbReference>
<evidence type="ECO:0000313" key="3">
    <source>
        <dbReference type="EMBL" id="QCG65403.1"/>
    </source>
</evidence>
<dbReference type="RefSeq" id="WP_046385147.1">
    <property type="nucleotide sequence ID" value="NZ_CP039631.3"/>
</dbReference>
<reference evidence="1 6" key="4">
    <citation type="submission" date="2020-12" db="EMBL/GenBank/DDBJ databases">
        <title>Comparative genomic insights into the epidemiology and virulence of plant pathogenic Pseudomonads from Turkey.</title>
        <authorList>
            <person name="Dillon M."/>
            <person name="Ruiz-Bedoya T."/>
            <person name="Bendalovic-Torma C."/>
            <person name="Guttman K.M."/>
            <person name="Kwak H."/>
            <person name="Middleton M.A."/>
            <person name="Wang P.W."/>
            <person name="Horuz S."/>
            <person name="Aysan Y."/>
            <person name="Guttman D.S."/>
        </authorList>
    </citation>
    <scope>NUCLEOTIDE SEQUENCE [LARGE SCALE GENOMIC DNA]</scope>
    <source>
        <strain evidence="1 6">S4_EA_3a</strain>
    </source>
</reference>
<evidence type="ECO:0000313" key="1">
    <source>
        <dbReference type="EMBL" id="MBI6653910.1"/>
    </source>
</evidence>
<sequence length="87" mass="10200">MKFQDVFVSREHMFSVGIEKESGRFYVSIPVSNGMVDYEEYYEIDRATFELFKRDPNAALPFVMRCRKRELDELLLIQPGTNRGTAI</sequence>
<name>A0A3S0M9J0_PSEVE</name>
<reference evidence="3" key="3">
    <citation type="submission" date="2020-01" db="EMBL/GenBank/DDBJ databases">
        <title>Complete genome sequence of Pseudomonas veronii strain PVy, a versatile degrader capable of using multiple contaminants as sole carbon sources.</title>
        <authorList>
            <person name="Lopez-Echartea E."/>
            <person name="Ridl J."/>
            <person name="Pajer P."/>
            <person name="Strejcek M."/>
            <person name="Suman J."/>
            <person name="Uhlik O."/>
        </authorList>
    </citation>
    <scope>NUCLEOTIDE SEQUENCE</scope>
    <source>
        <strain evidence="3">Pvy</strain>
    </source>
</reference>
<evidence type="ECO:0000313" key="4">
    <source>
        <dbReference type="Proteomes" id="UP000298274"/>
    </source>
</evidence>
<dbReference type="Proteomes" id="UP000537729">
    <property type="component" value="Unassembled WGS sequence"/>
</dbReference>
<evidence type="ECO:0000313" key="5">
    <source>
        <dbReference type="Proteomes" id="UP000537729"/>
    </source>
</evidence>
<evidence type="ECO:0000313" key="6">
    <source>
        <dbReference type="Proteomes" id="UP000614123"/>
    </source>
</evidence>
<evidence type="ECO:0000313" key="2">
    <source>
        <dbReference type="EMBL" id="NMY10526.1"/>
    </source>
</evidence>
<protein>
    <submittedName>
        <fullName evidence="2">Uncharacterized protein</fullName>
    </submittedName>
</protein>
<dbReference type="Proteomes" id="UP000298274">
    <property type="component" value="Chromosome"/>
</dbReference>
<accession>A0A3S0M9J0</accession>
<proteinExistence type="predicted"/>
<gene>
    <name evidence="3" type="ORF">E4167_08860</name>
    <name evidence="2" type="ORF">HBO38_18990</name>
    <name evidence="1" type="ORF">YA0849_33860</name>
</gene>
<dbReference type="EMBL" id="JAEILD010000277">
    <property type="protein sequence ID" value="MBI6653910.1"/>
    <property type="molecule type" value="Genomic_DNA"/>
</dbReference>
<dbReference type="AlphaFoldDB" id="A0A3S0M9J0"/>
<organism evidence="2 5">
    <name type="scientific">Pseudomonas veronii</name>
    <dbReference type="NCBI Taxonomy" id="76761"/>
    <lineage>
        <taxon>Bacteria</taxon>
        <taxon>Pseudomonadati</taxon>
        <taxon>Pseudomonadota</taxon>
        <taxon>Gammaproteobacteria</taxon>
        <taxon>Pseudomonadales</taxon>
        <taxon>Pseudomonadaceae</taxon>
        <taxon>Pseudomonas</taxon>
    </lineage>
</organism>
<keyword evidence="6" id="KW-1185">Reference proteome</keyword>